<reference evidence="1 2" key="1">
    <citation type="submission" date="2021-07" db="EMBL/GenBank/DDBJ databases">
        <title>Paenibacillus radiodurans sp. nov., isolated from the southeastern edge of Tengger Desert.</title>
        <authorList>
            <person name="Zhang G."/>
        </authorList>
    </citation>
    <scope>NUCLEOTIDE SEQUENCE [LARGE SCALE GENOMIC DNA]</scope>
    <source>
        <strain evidence="1 2">DT7-4</strain>
    </source>
</reference>
<name>A0ABS7D202_9BACL</name>
<gene>
    <name evidence="1" type="ORF">K0T92_03885</name>
</gene>
<keyword evidence="2" id="KW-1185">Reference proteome</keyword>
<evidence type="ECO:0000313" key="2">
    <source>
        <dbReference type="Proteomes" id="UP000812277"/>
    </source>
</evidence>
<accession>A0ABS7D202</accession>
<evidence type="ECO:0000313" key="1">
    <source>
        <dbReference type="EMBL" id="MBW7473874.1"/>
    </source>
</evidence>
<comment type="caution">
    <text evidence="1">The sequence shown here is derived from an EMBL/GenBank/DDBJ whole genome shotgun (WGS) entry which is preliminary data.</text>
</comment>
<protein>
    <submittedName>
        <fullName evidence="1">Uncharacterized protein</fullName>
    </submittedName>
</protein>
<dbReference type="RefSeq" id="WP_219871061.1">
    <property type="nucleotide sequence ID" value="NZ_JAHZIJ010000001.1"/>
</dbReference>
<proteinExistence type="predicted"/>
<dbReference type="Proteomes" id="UP000812277">
    <property type="component" value="Unassembled WGS sequence"/>
</dbReference>
<sequence>MDDWKSIKVVGVTKIERVVAEFNVWAIQKLPFPKFKVKIREISTGGFSGSTNVAVKGLLDNEPDWITGFGNTISESLEDTIKSFFETIEGMEEVSLSEDDFVWSDPHDF</sequence>
<dbReference type="EMBL" id="JAHZIJ010000001">
    <property type="protein sequence ID" value="MBW7473874.1"/>
    <property type="molecule type" value="Genomic_DNA"/>
</dbReference>
<organism evidence="1 2">
    <name type="scientific">Paenibacillus oenotherae</name>
    <dbReference type="NCBI Taxonomy" id="1435645"/>
    <lineage>
        <taxon>Bacteria</taxon>
        <taxon>Bacillati</taxon>
        <taxon>Bacillota</taxon>
        <taxon>Bacilli</taxon>
        <taxon>Bacillales</taxon>
        <taxon>Paenibacillaceae</taxon>
        <taxon>Paenibacillus</taxon>
    </lineage>
</organism>